<protein>
    <submittedName>
        <fullName evidence="1">Uncharacterized protein</fullName>
    </submittedName>
</protein>
<gene>
    <name evidence="1" type="ORF">MICAC_2970005</name>
</gene>
<sequence>MDSFCKKSVRVSLILAGILATRFLAFSRRLLSFCFLERFLCAFLSRFNRFFNGLGASIFSPVEKVAKVAIPKSIPTDSPLLGSVSG</sequence>
<dbReference type="EMBL" id="CAIJ01000220">
    <property type="protein sequence ID" value="CCI02102.1"/>
    <property type="molecule type" value="Genomic_DNA"/>
</dbReference>
<dbReference type="HOGENOM" id="CLU_2494391_0_0_3"/>
<evidence type="ECO:0000313" key="2">
    <source>
        <dbReference type="Proteomes" id="UP000003480"/>
    </source>
</evidence>
<accession>I4G2E1</accession>
<comment type="caution">
    <text evidence="1">The sequence shown here is derived from an EMBL/GenBank/DDBJ whole genome shotgun (WGS) entry which is preliminary data.</text>
</comment>
<name>I4G2E1_MICAE</name>
<evidence type="ECO:0000313" key="1">
    <source>
        <dbReference type="EMBL" id="CCI02102.1"/>
    </source>
</evidence>
<dbReference type="Proteomes" id="UP000003480">
    <property type="component" value="Unassembled WGS sequence"/>
</dbReference>
<dbReference type="AlphaFoldDB" id="I4G2E1"/>
<proteinExistence type="predicted"/>
<reference evidence="1 2" key="1">
    <citation type="submission" date="2012-04" db="EMBL/GenBank/DDBJ databases">
        <authorList>
            <person name="Genoscope - CEA"/>
        </authorList>
    </citation>
    <scope>NUCLEOTIDE SEQUENCE [LARGE SCALE GENOMIC DNA]</scope>
    <source>
        <strain evidence="1 2">9443</strain>
    </source>
</reference>
<organism evidence="1 2">
    <name type="scientific">Microcystis aeruginosa PCC 9443</name>
    <dbReference type="NCBI Taxonomy" id="1160281"/>
    <lineage>
        <taxon>Bacteria</taxon>
        <taxon>Bacillati</taxon>
        <taxon>Cyanobacteriota</taxon>
        <taxon>Cyanophyceae</taxon>
        <taxon>Oscillatoriophycideae</taxon>
        <taxon>Chroococcales</taxon>
        <taxon>Microcystaceae</taxon>
        <taxon>Microcystis</taxon>
    </lineage>
</organism>